<dbReference type="EMBL" id="DVND01000143">
    <property type="protein sequence ID" value="HIU48797.1"/>
    <property type="molecule type" value="Genomic_DNA"/>
</dbReference>
<evidence type="ECO:0000313" key="3">
    <source>
        <dbReference type="Proteomes" id="UP000824111"/>
    </source>
</evidence>
<dbReference type="Proteomes" id="UP000824111">
    <property type="component" value="Unassembled WGS sequence"/>
</dbReference>
<accession>A0A9D1LVN9</accession>
<comment type="caution">
    <text evidence="2">The sequence shown here is derived from an EMBL/GenBank/DDBJ whole genome shotgun (WGS) entry which is preliminary data.</text>
</comment>
<evidence type="ECO:0000313" key="2">
    <source>
        <dbReference type="EMBL" id="HIU48797.1"/>
    </source>
</evidence>
<feature type="region of interest" description="Disordered" evidence="1">
    <location>
        <begin position="1"/>
        <end position="77"/>
    </location>
</feature>
<proteinExistence type="predicted"/>
<gene>
    <name evidence="2" type="ORF">IAB04_05490</name>
</gene>
<organism evidence="2 3">
    <name type="scientific">Candidatus Avimonoglobus intestinipullorum</name>
    <dbReference type="NCBI Taxonomy" id="2840699"/>
    <lineage>
        <taxon>Bacteria</taxon>
        <taxon>Bacillati</taxon>
        <taxon>Bacillota</taxon>
        <taxon>Clostridia</taxon>
        <taxon>Eubacteriales</taxon>
        <taxon>Candidatus Avimonoglobus</taxon>
    </lineage>
</organism>
<protein>
    <submittedName>
        <fullName evidence="2">Uncharacterized protein</fullName>
    </submittedName>
</protein>
<reference evidence="2" key="2">
    <citation type="journal article" date="2021" name="PeerJ">
        <title>Extensive microbial diversity within the chicken gut microbiome revealed by metagenomics and culture.</title>
        <authorList>
            <person name="Gilroy R."/>
            <person name="Ravi A."/>
            <person name="Getino M."/>
            <person name="Pursley I."/>
            <person name="Horton D.L."/>
            <person name="Alikhan N.F."/>
            <person name="Baker D."/>
            <person name="Gharbi K."/>
            <person name="Hall N."/>
            <person name="Watson M."/>
            <person name="Adriaenssens E.M."/>
            <person name="Foster-Nyarko E."/>
            <person name="Jarju S."/>
            <person name="Secka A."/>
            <person name="Antonio M."/>
            <person name="Oren A."/>
            <person name="Chaudhuri R.R."/>
            <person name="La Ragione R."/>
            <person name="Hildebrand F."/>
            <person name="Pallen M.J."/>
        </authorList>
    </citation>
    <scope>NUCLEOTIDE SEQUENCE</scope>
    <source>
        <strain evidence="2">ChiSjej4B22-9803</strain>
    </source>
</reference>
<dbReference type="AlphaFoldDB" id="A0A9D1LVN9"/>
<name>A0A9D1LVN9_9FIRM</name>
<evidence type="ECO:0000256" key="1">
    <source>
        <dbReference type="SAM" id="MobiDB-lite"/>
    </source>
</evidence>
<sequence>MEQEMHAADEVQQEQPQEGASVDNMTEEEFSAYIETAKQGAQDIEGAQAHTQQEQPQEPKEEPPFRSFQTEEELQEFQNEAVRQQIQELHDQYNPYMEQLGQLTELAKGYYGEKNGKTALEQLLADLQAQSAERDGKSVEEYLQQKELERDAKAYRQQQEAQQKRQQEVGNICREWERQERVLKTIVPGFSLRRALSDKAFYKRVVEDGYSISEAYMAQDAPGRITGGENQTNTPRRRIIQEAGAQAQARQGVIRQDAKNMTDNEFEEYIRRIQNG</sequence>
<reference evidence="2" key="1">
    <citation type="submission" date="2020-10" db="EMBL/GenBank/DDBJ databases">
        <authorList>
            <person name="Gilroy R."/>
        </authorList>
    </citation>
    <scope>NUCLEOTIDE SEQUENCE</scope>
    <source>
        <strain evidence="2">ChiSjej4B22-9803</strain>
    </source>
</reference>